<gene>
    <name evidence="18" type="ORF">UY3_01671</name>
</gene>
<accession>M7CJ70</accession>
<dbReference type="InterPro" id="IPR008271">
    <property type="entry name" value="Ser/Thr_kinase_AS"/>
</dbReference>
<sequence length="655" mass="72436">MGDSPADTTDEGADTCCKDTQTDLAERVAAIDVAVGPNIDDQNVQEAIEENDTVFSDSLADMQKNGVHSDMITNESLPSQDPEDVHQMNIPKKAPTRPVLSSRKLSLQERPTGSYLASTNPPGYGPYATGPLTHISPRIVRRPTIESNRIAISDAEEGYEISHGEELYSKLNESAGSTKAIHEEPLCLSTALAIASLLNTTPQSHLGCGCVVRRDGDDCVQLNQYKLQSEIGKGSYGVVKLAYNESDDKYYAMKVLSKKKLLKQYGFPRRPPPRGSRATSDGQPKSMAPLDRVYQEIAILKKLDHINIVKLIEVLDDSAEDNLYMVFDLLRKGPVMEVPTDQPFTEEQARLYFKDIVMGIEYLHYQKIIHRDIKPSNLLLGDDGHVKIADFGVSNQFEGNDAQLSSTAGTPAFMAPEAISDSGKSFSGKALDVWAMGITLYCFVYGKCPFIDEYILALHNKIKNKVVEFPEEPQISEELKELIVRMLDKNPETRITVTEIKLHPWVTKFGEDPLPLEEEHCTVVEVTEEEVKNSVKTIPSLPAVKVYWYCNTWGPDPAALIHMSIDVKGATQIIGVGPSSPGGQHQRKQMIEAIQICEDLLPDAYVTPIPTPPLLLEKWRAVRESKGLFALFAVQPPVYTDKARSRAANGPENSA</sequence>
<keyword evidence="9 18" id="KW-0418">Kinase</keyword>
<dbReference type="GO" id="GO:0005516">
    <property type="term" value="F:calmodulin binding"/>
    <property type="evidence" value="ECO:0007669"/>
    <property type="project" value="UniProtKB-KW"/>
</dbReference>
<feature type="domain" description="Protein kinase" evidence="17">
    <location>
        <begin position="225"/>
        <end position="506"/>
    </location>
</feature>
<dbReference type="Gene3D" id="1.10.510.10">
    <property type="entry name" value="Transferase(Phosphotransferase) domain 1"/>
    <property type="match status" value="1"/>
</dbReference>
<name>M7CJ70_CHEMY</name>
<proteinExistence type="predicted"/>
<comment type="subcellular location">
    <subcellularLocation>
        <location evidence="2">Cytoplasm</location>
    </subcellularLocation>
    <subcellularLocation>
        <location evidence="1">Nucleus</location>
    </subcellularLocation>
</comment>
<evidence type="ECO:0000256" key="10">
    <source>
        <dbReference type="ARBA" id="ARBA00022840"/>
    </source>
</evidence>
<keyword evidence="6" id="KW-0597">Phosphoprotein</keyword>
<evidence type="ECO:0000256" key="13">
    <source>
        <dbReference type="ARBA" id="ARBA00047307"/>
    </source>
</evidence>
<dbReference type="SUPFAM" id="SSF56112">
    <property type="entry name" value="Protein kinase-like (PK-like)"/>
    <property type="match status" value="1"/>
</dbReference>
<organism evidence="18 19">
    <name type="scientific">Chelonia mydas</name>
    <name type="common">Green sea-turtle</name>
    <name type="synonym">Chelonia agassizi</name>
    <dbReference type="NCBI Taxonomy" id="8469"/>
    <lineage>
        <taxon>Eukaryota</taxon>
        <taxon>Metazoa</taxon>
        <taxon>Chordata</taxon>
        <taxon>Craniata</taxon>
        <taxon>Vertebrata</taxon>
        <taxon>Euteleostomi</taxon>
        <taxon>Archelosauria</taxon>
        <taxon>Testudinata</taxon>
        <taxon>Testudines</taxon>
        <taxon>Cryptodira</taxon>
        <taxon>Durocryptodira</taxon>
        <taxon>Americhelydia</taxon>
        <taxon>Chelonioidea</taxon>
        <taxon>Cheloniidae</taxon>
        <taxon>Chelonia</taxon>
    </lineage>
</organism>
<comment type="catalytic activity">
    <reaction evidence="13">
        <text>L-threonyl-[protein] + ATP = O-phospho-L-threonyl-[protein] + ADP + H(+)</text>
        <dbReference type="Rhea" id="RHEA:46608"/>
        <dbReference type="Rhea" id="RHEA-COMP:11060"/>
        <dbReference type="Rhea" id="RHEA-COMP:11605"/>
        <dbReference type="ChEBI" id="CHEBI:15378"/>
        <dbReference type="ChEBI" id="CHEBI:30013"/>
        <dbReference type="ChEBI" id="CHEBI:30616"/>
        <dbReference type="ChEBI" id="CHEBI:61977"/>
        <dbReference type="ChEBI" id="CHEBI:456216"/>
        <dbReference type="EC" id="2.7.11.17"/>
    </reaction>
</comment>
<evidence type="ECO:0000256" key="7">
    <source>
        <dbReference type="ARBA" id="ARBA00022679"/>
    </source>
</evidence>
<reference evidence="19" key="1">
    <citation type="journal article" date="2013" name="Nat. Genet.">
        <title>The draft genomes of soft-shell turtle and green sea turtle yield insights into the development and evolution of the turtle-specific body plan.</title>
        <authorList>
            <person name="Wang Z."/>
            <person name="Pascual-Anaya J."/>
            <person name="Zadissa A."/>
            <person name="Li W."/>
            <person name="Niimura Y."/>
            <person name="Huang Z."/>
            <person name="Li C."/>
            <person name="White S."/>
            <person name="Xiong Z."/>
            <person name="Fang D."/>
            <person name="Wang B."/>
            <person name="Ming Y."/>
            <person name="Chen Y."/>
            <person name="Zheng Y."/>
            <person name="Kuraku S."/>
            <person name="Pignatelli M."/>
            <person name="Herrero J."/>
            <person name="Beal K."/>
            <person name="Nozawa M."/>
            <person name="Li Q."/>
            <person name="Wang J."/>
            <person name="Zhang H."/>
            <person name="Yu L."/>
            <person name="Shigenobu S."/>
            <person name="Wang J."/>
            <person name="Liu J."/>
            <person name="Flicek P."/>
            <person name="Searle S."/>
            <person name="Wang J."/>
            <person name="Kuratani S."/>
            <person name="Yin Y."/>
            <person name="Aken B."/>
            <person name="Zhang G."/>
            <person name="Irie N."/>
        </authorList>
    </citation>
    <scope>NUCLEOTIDE SEQUENCE [LARGE SCALE GENOMIC DNA]</scope>
</reference>
<comment type="catalytic activity">
    <reaction evidence="14">
        <text>L-seryl-[protein] + ATP = O-phospho-L-seryl-[protein] + ADP + H(+)</text>
        <dbReference type="Rhea" id="RHEA:17989"/>
        <dbReference type="Rhea" id="RHEA-COMP:9863"/>
        <dbReference type="Rhea" id="RHEA-COMP:11604"/>
        <dbReference type="ChEBI" id="CHEBI:15378"/>
        <dbReference type="ChEBI" id="CHEBI:29999"/>
        <dbReference type="ChEBI" id="CHEBI:30616"/>
        <dbReference type="ChEBI" id="CHEBI:83421"/>
        <dbReference type="ChEBI" id="CHEBI:456216"/>
        <dbReference type="EC" id="2.7.11.17"/>
    </reaction>
</comment>
<dbReference type="Gene3D" id="3.30.200.20">
    <property type="entry name" value="Phosphorylase Kinase, domain 1"/>
    <property type="match status" value="1"/>
</dbReference>
<dbReference type="eggNOG" id="KOG0585">
    <property type="taxonomic scope" value="Eukaryota"/>
</dbReference>
<keyword evidence="4" id="KW-0963">Cytoplasm</keyword>
<evidence type="ECO:0000256" key="3">
    <source>
        <dbReference type="ARBA" id="ARBA00012434"/>
    </source>
</evidence>
<dbReference type="STRING" id="8469.M7CJ70"/>
<dbReference type="PROSITE" id="PS00107">
    <property type="entry name" value="PROTEIN_KINASE_ATP"/>
    <property type="match status" value="1"/>
</dbReference>
<evidence type="ECO:0000259" key="17">
    <source>
        <dbReference type="PROSITE" id="PS50011"/>
    </source>
</evidence>
<dbReference type="PROSITE" id="PS50011">
    <property type="entry name" value="PROTEIN_KINASE_DOM"/>
    <property type="match status" value="1"/>
</dbReference>
<dbReference type="FunFam" id="1.10.510.10:FF:000091">
    <property type="entry name" value="Calcium/calmodulin-dependent protein kinase kinase 2 isoform 1"/>
    <property type="match status" value="1"/>
</dbReference>
<dbReference type="EMBL" id="KB499736">
    <property type="protein sequence ID" value="EMP41052.1"/>
    <property type="molecule type" value="Genomic_DNA"/>
</dbReference>
<keyword evidence="7" id="KW-0808">Transferase</keyword>
<dbReference type="InterPro" id="IPR000719">
    <property type="entry name" value="Prot_kinase_dom"/>
</dbReference>
<dbReference type="EC" id="2.7.11.17" evidence="3"/>
<evidence type="ECO:0000256" key="15">
    <source>
        <dbReference type="PROSITE-ProRule" id="PRU10141"/>
    </source>
</evidence>
<dbReference type="InterPro" id="IPR011009">
    <property type="entry name" value="Kinase-like_dom_sf"/>
</dbReference>
<evidence type="ECO:0000313" key="19">
    <source>
        <dbReference type="Proteomes" id="UP000031443"/>
    </source>
</evidence>
<evidence type="ECO:0000256" key="2">
    <source>
        <dbReference type="ARBA" id="ARBA00004496"/>
    </source>
</evidence>
<feature type="region of interest" description="Disordered" evidence="16">
    <location>
        <begin position="72"/>
        <end position="101"/>
    </location>
</feature>
<dbReference type="GO" id="GO:0005524">
    <property type="term" value="F:ATP binding"/>
    <property type="evidence" value="ECO:0007669"/>
    <property type="project" value="UniProtKB-UniRule"/>
</dbReference>
<evidence type="ECO:0000256" key="1">
    <source>
        <dbReference type="ARBA" id="ARBA00004123"/>
    </source>
</evidence>
<evidence type="ECO:0000256" key="11">
    <source>
        <dbReference type="ARBA" id="ARBA00022860"/>
    </source>
</evidence>
<keyword evidence="10 15" id="KW-0067">ATP-binding</keyword>
<dbReference type="PROSITE" id="PS00108">
    <property type="entry name" value="PROTEIN_KINASE_ST"/>
    <property type="match status" value="1"/>
</dbReference>
<feature type="binding site" evidence="15">
    <location>
        <position position="254"/>
    </location>
    <ligand>
        <name>ATP</name>
        <dbReference type="ChEBI" id="CHEBI:30616"/>
    </ligand>
</feature>
<evidence type="ECO:0000256" key="8">
    <source>
        <dbReference type="ARBA" id="ARBA00022741"/>
    </source>
</evidence>
<keyword evidence="19" id="KW-1185">Reference proteome</keyword>
<dbReference type="Proteomes" id="UP000031443">
    <property type="component" value="Unassembled WGS sequence"/>
</dbReference>
<evidence type="ECO:0000256" key="16">
    <source>
        <dbReference type="SAM" id="MobiDB-lite"/>
    </source>
</evidence>
<dbReference type="GO" id="GO:0005737">
    <property type="term" value="C:cytoplasm"/>
    <property type="evidence" value="ECO:0007669"/>
    <property type="project" value="UniProtKB-SubCell"/>
</dbReference>
<keyword evidence="5" id="KW-0723">Serine/threonine-protein kinase</keyword>
<evidence type="ECO:0000256" key="14">
    <source>
        <dbReference type="ARBA" id="ARBA00047430"/>
    </source>
</evidence>
<dbReference type="PANTHER" id="PTHR43895:SF26">
    <property type="entry name" value="CALCIUM_CALMODULIN DEPENDENT PROTEIN KINASE KINASE 1"/>
    <property type="match status" value="1"/>
</dbReference>
<evidence type="ECO:0000256" key="6">
    <source>
        <dbReference type="ARBA" id="ARBA00022553"/>
    </source>
</evidence>
<protein>
    <recommendedName>
        <fullName evidence="3">calcium/calmodulin-dependent protein kinase</fullName>
        <ecNumber evidence="3">2.7.11.17</ecNumber>
    </recommendedName>
</protein>
<evidence type="ECO:0000256" key="9">
    <source>
        <dbReference type="ARBA" id="ARBA00022777"/>
    </source>
</evidence>
<dbReference type="FunFam" id="3.30.200.20:FF:000429">
    <property type="entry name" value="Calcium/calmodulin-dependent protein kinase kinase"/>
    <property type="match status" value="1"/>
</dbReference>
<keyword evidence="8 15" id="KW-0547">Nucleotide-binding</keyword>
<evidence type="ECO:0000256" key="4">
    <source>
        <dbReference type="ARBA" id="ARBA00022490"/>
    </source>
</evidence>
<evidence type="ECO:0000256" key="12">
    <source>
        <dbReference type="ARBA" id="ARBA00023242"/>
    </source>
</evidence>
<evidence type="ECO:0000256" key="5">
    <source>
        <dbReference type="ARBA" id="ARBA00022527"/>
    </source>
</evidence>
<dbReference type="InterPro" id="IPR017441">
    <property type="entry name" value="Protein_kinase_ATP_BS"/>
</dbReference>
<dbReference type="SMART" id="SM00220">
    <property type="entry name" value="S_TKc"/>
    <property type="match status" value="1"/>
</dbReference>
<evidence type="ECO:0000313" key="18">
    <source>
        <dbReference type="EMBL" id="EMP41052.1"/>
    </source>
</evidence>
<dbReference type="PANTHER" id="PTHR43895">
    <property type="entry name" value="CALCIUM/CALMODULIN-DEPENDENT PROTEIN KINASE KINASE-RELATED"/>
    <property type="match status" value="1"/>
</dbReference>
<keyword evidence="12" id="KW-0539">Nucleus</keyword>
<dbReference type="AlphaFoldDB" id="M7CJ70"/>
<feature type="region of interest" description="Disordered" evidence="16">
    <location>
        <begin position="265"/>
        <end position="287"/>
    </location>
</feature>
<dbReference type="GO" id="GO:0004683">
    <property type="term" value="F:calcium/calmodulin-dependent protein kinase activity"/>
    <property type="evidence" value="ECO:0007669"/>
    <property type="project" value="UniProtKB-EC"/>
</dbReference>
<dbReference type="Pfam" id="PF00069">
    <property type="entry name" value="Pkinase"/>
    <property type="match status" value="1"/>
</dbReference>
<dbReference type="GO" id="GO:0005654">
    <property type="term" value="C:nucleoplasm"/>
    <property type="evidence" value="ECO:0007669"/>
    <property type="project" value="UniProtKB-ARBA"/>
</dbReference>
<dbReference type="GO" id="GO:0061762">
    <property type="term" value="P:CAMKK-AMPK signaling cascade"/>
    <property type="evidence" value="ECO:0007669"/>
    <property type="project" value="TreeGrafter"/>
</dbReference>
<keyword evidence="11" id="KW-0112">Calmodulin-binding</keyword>